<evidence type="ECO:0000256" key="5">
    <source>
        <dbReference type="SAM" id="Phobius"/>
    </source>
</evidence>
<name>A0A2M7V8A6_9BACT</name>
<dbReference type="GO" id="GO:0009403">
    <property type="term" value="P:toxin biosynthetic process"/>
    <property type="evidence" value="ECO:0007669"/>
    <property type="project" value="InterPro"/>
</dbReference>
<feature type="transmembrane region" description="Helical" evidence="5">
    <location>
        <begin position="106"/>
        <end position="126"/>
    </location>
</feature>
<dbReference type="EMBL" id="PFPK01000023">
    <property type="protein sequence ID" value="PIZ95001.1"/>
    <property type="molecule type" value="Genomic_DNA"/>
</dbReference>
<keyword evidence="4 5" id="KW-0472">Membrane</keyword>
<dbReference type="InterPro" id="IPR003825">
    <property type="entry name" value="Colicin-V_CvpA"/>
</dbReference>
<feature type="transmembrane region" description="Helical" evidence="5">
    <location>
        <begin position="64"/>
        <end position="86"/>
    </location>
</feature>
<keyword evidence="2 5" id="KW-0812">Transmembrane</keyword>
<dbReference type="Proteomes" id="UP000228568">
    <property type="component" value="Unassembled WGS sequence"/>
</dbReference>
<organism evidence="6 7">
    <name type="scientific">Candidatus Magasanikbacteria bacterium CG_4_10_14_0_2_um_filter_37_12</name>
    <dbReference type="NCBI Taxonomy" id="1974637"/>
    <lineage>
        <taxon>Bacteria</taxon>
        <taxon>Candidatus Magasanikiibacteriota</taxon>
    </lineage>
</organism>
<evidence type="ECO:0008006" key="8">
    <source>
        <dbReference type="Google" id="ProtNLM"/>
    </source>
</evidence>
<gene>
    <name evidence="6" type="ORF">COX81_02120</name>
</gene>
<evidence type="ECO:0000256" key="4">
    <source>
        <dbReference type="ARBA" id="ARBA00023136"/>
    </source>
</evidence>
<evidence type="ECO:0000313" key="7">
    <source>
        <dbReference type="Proteomes" id="UP000228568"/>
    </source>
</evidence>
<dbReference type="PANTHER" id="PTHR37306:SF1">
    <property type="entry name" value="COLICIN V PRODUCTION PROTEIN"/>
    <property type="match status" value="1"/>
</dbReference>
<proteinExistence type="predicted"/>
<feature type="transmembrane region" description="Helical" evidence="5">
    <location>
        <begin position="31"/>
        <end position="52"/>
    </location>
</feature>
<dbReference type="GO" id="GO:0016020">
    <property type="term" value="C:membrane"/>
    <property type="evidence" value="ECO:0007669"/>
    <property type="project" value="UniProtKB-SubCell"/>
</dbReference>
<dbReference type="Pfam" id="PF02674">
    <property type="entry name" value="Colicin_V"/>
    <property type="match status" value="1"/>
</dbReference>
<reference evidence="7" key="1">
    <citation type="submission" date="2017-09" db="EMBL/GenBank/DDBJ databases">
        <title>Depth-based differentiation of microbial function through sediment-hosted aquifers and enrichment of novel symbionts in the deep terrestrial subsurface.</title>
        <authorList>
            <person name="Probst A.J."/>
            <person name="Ladd B."/>
            <person name="Jarett J.K."/>
            <person name="Geller-Mcgrath D.E."/>
            <person name="Sieber C.M.K."/>
            <person name="Emerson J.B."/>
            <person name="Anantharaman K."/>
            <person name="Thomas B.C."/>
            <person name="Malmstrom R."/>
            <person name="Stieglmeier M."/>
            <person name="Klingl A."/>
            <person name="Woyke T."/>
            <person name="Ryan C.M."/>
            <person name="Banfield J.F."/>
        </authorList>
    </citation>
    <scope>NUCLEOTIDE SEQUENCE [LARGE SCALE GENOMIC DNA]</scope>
</reference>
<keyword evidence="3 5" id="KW-1133">Transmembrane helix</keyword>
<comment type="subcellular location">
    <subcellularLocation>
        <location evidence="1">Membrane</location>
        <topology evidence="1">Multi-pass membrane protein</topology>
    </subcellularLocation>
</comment>
<sequence length="178" mass="19544">MNFADIILLILIAGFAMFGFWFGLIHTFGSLVGTLLGAFLAGIVYAPMGNWLVGITGWGQNISYVVMFVIVFVFVNRMVGFGFWIIEKSTDIVTKMPFIQSMTRFFGTLLGIFEGLITVGLVLLFIEVFPLSSVTMAAIEDSWVAPIAENTAGMIWPLMPDALDSINNSIDAIQDNLL</sequence>
<evidence type="ECO:0000256" key="2">
    <source>
        <dbReference type="ARBA" id="ARBA00022692"/>
    </source>
</evidence>
<accession>A0A2M7V8A6</accession>
<comment type="caution">
    <text evidence="6">The sequence shown here is derived from an EMBL/GenBank/DDBJ whole genome shotgun (WGS) entry which is preliminary data.</text>
</comment>
<evidence type="ECO:0000256" key="3">
    <source>
        <dbReference type="ARBA" id="ARBA00022989"/>
    </source>
</evidence>
<evidence type="ECO:0000313" key="6">
    <source>
        <dbReference type="EMBL" id="PIZ95001.1"/>
    </source>
</evidence>
<dbReference type="PANTHER" id="PTHR37306">
    <property type="entry name" value="COLICIN V PRODUCTION PROTEIN"/>
    <property type="match status" value="1"/>
</dbReference>
<protein>
    <recommendedName>
        <fullName evidence="8">Colicin V production protein</fullName>
    </recommendedName>
</protein>
<feature type="transmembrane region" description="Helical" evidence="5">
    <location>
        <begin position="6"/>
        <end position="24"/>
    </location>
</feature>
<evidence type="ECO:0000256" key="1">
    <source>
        <dbReference type="ARBA" id="ARBA00004141"/>
    </source>
</evidence>
<dbReference type="AlphaFoldDB" id="A0A2M7V8A6"/>